<dbReference type="EMBL" id="CATNWA010007777">
    <property type="protein sequence ID" value="CAI9554810.1"/>
    <property type="molecule type" value="Genomic_DNA"/>
</dbReference>
<evidence type="ECO:0000313" key="2">
    <source>
        <dbReference type="Proteomes" id="UP001162483"/>
    </source>
</evidence>
<proteinExistence type="predicted"/>
<keyword evidence="2" id="KW-1185">Reference proteome</keyword>
<evidence type="ECO:0000313" key="1">
    <source>
        <dbReference type="EMBL" id="CAI9554810.1"/>
    </source>
</evidence>
<sequence length="42" mass="4784">METHSMKLSTHCCWAHLKATPSLDVFSYWLCRQLKQSACLGA</sequence>
<name>A0ABN9C4A2_9NEOB</name>
<organism evidence="1 2">
    <name type="scientific">Staurois parvus</name>
    <dbReference type="NCBI Taxonomy" id="386267"/>
    <lineage>
        <taxon>Eukaryota</taxon>
        <taxon>Metazoa</taxon>
        <taxon>Chordata</taxon>
        <taxon>Craniata</taxon>
        <taxon>Vertebrata</taxon>
        <taxon>Euteleostomi</taxon>
        <taxon>Amphibia</taxon>
        <taxon>Batrachia</taxon>
        <taxon>Anura</taxon>
        <taxon>Neobatrachia</taxon>
        <taxon>Ranoidea</taxon>
        <taxon>Ranidae</taxon>
        <taxon>Staurois</taxon>
    </lineage>
</organism>
<gene>
    <name evidence="1" type="ORF">SPARVUS_LOCUS4281119</name>
</gene>
<dbReference type="Proteomes" id="UP001162483">
    <property type="component" value="Unassembled WGS sequence"/>
</dbReference>
<accession>A0ABN9C4A2</accession>
<comment type="caution">
    <text evidence="1">The sequence shown here is derived from an EMBL/GenBank/DDBJ whole genome shotgun (WGS) entry which is preliminary data.</text>
</comment>
<protein>
    <submittedName>
        <fullName evidence="1">Uncharacterized protein</fullName>
    </submittedName>
</protein>
<reference evidence="1" key="1">
    <citation type="submission" date="2023-05" db="EMBL/GenBank/DDBJ databases">
        <authorList>
            <person name="Stuckert A."/>
        </authorList>
    </citation>
    <scope>NUCLEOTIDE SEQUENCE</scope>
</reference>